<dbReference type="Pfam" id="PF13354">
    <property type="entry name" value="Beta-lactamase2"/>
    <property type="match status" value="1"/>
</dbReference>
<dbReference type="InterPro" id="IPR012338">
    <property type="entry name" value="Beta-lactam/transpept-like"/>
</dbReference>
<reference evidence="2" key="1">
    <citation type="submission" date="2018-05" db="EMBL/GenBank/DDBJ databases">
        <authorList>
            <person name="Lanie J.A."/>
            <person name="Ng W.-L."/>
            <person name="Kazmierczak K.M."/>
            <person name="Andrzejewski T.M."/>
            <person name="Davidsen T.M."/>
            <person name="Wayne K.J."/>
            <person name="Tettelin H."/>
            <person name="Glass J.I."/>
            <person name="Rusch D."/>
            <person name="Podicherti R."/>
            <person name="Tsui H.-C.T."/>
            <person name="Winkler M.E."/>
        </authorList>
    </citation>
    <scope>NUCLEOTIDE SEQUENCE</scope>
</reference>
<evidence type="ECO:0000313" key="2">
    <source>
        <dbReference type="EMBL" id="SVA12278.1"/>
    </source>
</evidence>
<organism evidence="2">
    <name type="scientific">marine metagenome</name>
    <dbReference type="NCBI Taxonomy" id="408172"/>
    <lineage>
        <taxon>unclassified sequences</taxon>
        <taxon>metagenomes</taxon>
        <taxon>ecological metagenomes</taxon>
    </lineage>
</organism>
<evidence type="ECO:0000259" key="1">
    <source>
        <dbReference type="Pfam" id="PF13354"/>
    </source>
</evidence>
<proteinExistence type="predicted"/>
<dbReference type="EMBL" id="UINC01004163">
    <property type="protein sequence ID" value="SVA12278.1"/>
    <property type="molecule type" value="Genomic_DNA"/>
</dbReference>
<dbReference type="GO" id="GO:0030655">
    <property type="term" value="P:beta-lactam antibiotic catabolic process"/>
    <property type="evidence" value="ECO:0007669"/>
    <property type="project" value="InterPro"/>
</dbReference>
<feature type="domain" description="Beta-lactamase class A catalytic" evidence="1">
    <location>
        <begin position="67"/>
        <end position="193"/>
    </location>
</feature>
<dbReference type="Gene3D" id="3.40.710.10">
    <property type="entry name" value="DD-peptidase/beta-lactamase superfamily"/>
    <property type="match status" value="1"/>
</dbReference>
<name>A0A381T9M5_9ZZZZ</name>
<sequence length="411" mass="48390">MLNRLIIFFITVSAATAQLNDSPLLKEILKNLKSEFPNILSAPDQYKLQIIYTQVNRNQNNIPLLDTHTYRHKPREYFYPASTIKFPIAVLAMEKLSSIENVDQYTPLNILAEMPGIEGVMENKTSRTGLPSIAHYIHKLFVVSDNDASNRLYEFLSRDYLHQRLWDLGYTETRIRHRLDIALSEKQNRYTSPFRFFHDGSIIYEQPSKKAKIDLDVNYNDYLIGKAHMKSGNRVEQPFDFSKKNFMNLMEQHYFLIQVMFPETAPEDKQLNLTEDDYRFLYGKMSLLPRESKYPLYEDNDHYYDGYCKFFMFGNTKERIPDHIRIYNKVGLAHGFLVDNAYVVDVKNKLEFFLSAVVYVNQNETLNDNTYEYDEISIPFLAALGNAVYDYELSRKRDIKPNLDRFSLHKK</sequence>
<dbReference type="SUPFAM" id="SSF56601">
    <property type="entry name" value="beta-lactamase/transpeptidase-like"/>
    <property type="match status" value="1"/>
</dbReference>
<dbReference type="AlphaFoldDB" id="A0A381T9M5"/>
<dbReference type="GO" id="GO:0008800">
    <property type="term" value="F:beta-lactamase activity"/>
    <property type="evidence" value="ECO:0007669"/>
    <property type="project" value="InterPro"/>
</dbReference>
<accession>A0A381T9M5</accession>
<gene>
    <name evidence="2" type="ORF">METZ01_LOCUS65132</name>
</gene>
<dbReference type="InterPro" id="IPR045155">
    <property type="entry name" value="Beta-lactam_cat"/>
</dbReference>
<protein>
    <recommendedName>
        <fullName evidence="1">Beta-lactamase class A catalytic domain-containing protein</fullName>
    </recommendedName>
</protein>